<dbReference type="SUPFAM" id="SSF52096">
    <property type="entry name" value="ClpP/crotonase"/>
    <property type="match status" value="1"/>
</dbReference>
<sequence>MSETVDPGAAEQPHVICTVRGAIGHVLLNRPKALNALTLDMIRVIDPQLAAWARDPAVKAVVIQGAGDRAFCAGGDVRAVWDSGKALRAGEGDGAIARDFFREEYRLNRRIKRYPKPYIALLDGITMGGGVGLSVHGSHRVTTEKTLLAMPETGIGLFPDVGGGYFLSRLPGELGTYLALTGARLGAADAAYAGIATHHLPSARLGALLEDLAAASYGAHAHATVDTILARHAAFPGEAPLAAHTPSIDRSFNAETVEEILACLCDETQGFDDTWASTTVKTLSQMSPTSLKVTLSQLRRGVSLEIEDVLVMEYRMTQAVMAGHDFYEGIRAQLVDKDRQPKWRPATLAEVSESEVARHFQPVPSGDLIFTD</sequence>
<comment type="caution">
    <text evidence="5">The sequence shown here is derived from an EMBL/GenBank/DDBJ whole genome shotgun (WGS) entry which is preliminary data.</text>
</comment>
<evidence type="ECO:0000259" key="4">
    <source>
        <dbReference type="Pfam" id="PF16113"/>
    </source>
</evidence>
<dbReference type="NCBIfam" id="NF004127">
    <property type="entry name" value="PRK05617.1"/>
    <property type="match status" value="1"/>
</dbReference>
<dbReference type="EMBL" id="VITN01000004">
    <property type="protein sequence ID" value="TWB22105.1"/>
    <property type="molecule type" value="Genomic_DNA"/>
</dbReference>
<evidence type="ECO:0000313" key="6">
    <source>
        <dbReference type="Proteomes" id="UP000319859"/>
    </source>
</evidence>
<evidence type="ECO:0000256" key="1">
    <source>
        <dbReference type="ARBA" id="ARBA00001709"/>
    </source>
</evidence>
<reference evidence="5 6" key="1">
    <citation type="submission" date="2019-06" db="EMBL/GenBank/DDBJ databases">
        <title>Genomic Encyclopedia of Type Strains, Phase IV (KMG-V): Genome sequencing to study the core and pangenomes of soil and plant-associated prokaryotes.</title>
        <authorList>
            <person name="Whitman W."/>
        </authorList>
    </citation>
    <scope>NUCLEOTIDE SEQUENCE [LARGE SCALE GENOMIC DNA]</scope>
    <source>
        <strain evidence="5 6">BR 11880</strain>
    </source>
</reference>
<proteinExistence type="predicted"/>
<dbReference type="GO" id="GO:0003860">
    <property type="term" value="F:3-hydroxyisobutyryl-CoA hydrolase activity"/>
    <property type="evidence" value="ECO:0007669"/>
    <property type="project" value="UniProtKB-EC"/>
</dbReference>
<feature type="domain" description="Enoyl-CoA hydratase/isomerase" evidence="4">
    <location>
        <begin position="24"/>
        <end position="360"/>
    </location>
</feature>
<evidence type="ECO:0000256" key="3">
    <source>
        <dbReference type="ARBA" id="ARBA00022801"/>
    </source>
</evidence>
<dbReference type="InterPro" id="IPR029045">
    <property type="entry name" value="ClpP/crotonase-like_dom_sf"/>
</dbReference>
<comment type="catalytic activity">
    <reaction evidence="1">
        <text>3-hydroxy-2-methylpropanoyl-CoA + H2O = 3-hydroxy-2-methylpropanoate + CoA + H(+)</text>
        <dbReference type="Rhea" id="RHEA:20888"/>
        <dbReference type="ChEBI" id="CHEBI:11805"/>
        <dbReference type="ChEBI" id="CHEBI:15377"/>
        <dbReference type="ChEBI" id="CHEBI:15378"/>
        <dbReference type="ChEBI" id="CHEBI:57287"/>
        <dbReference type="ChEBI" id="CHEBI:57340"/>
        <dbReference type="EC" id="3.1.2.4"/>
    </reaction>
</comment>
<evidence type="ECO:0000313" key="5">
    <source>
        <dbReference type="EMBL" id="TWB22105.1"/>
    </source>
</evidence>
<dbReference type="CDD" id="cd06558">
    <property type="entry name" value="crotonase-like"/>
    <property type="match status" value="1"/>
</dbReference>
<dbReference type="EC" id="3.1.2.4" evidence="2"/>
<dbReference type="AlphaFoldDB" id="A0A560FKG7"/>
<dbReference type="RefSeq" id="WP_145749731.1">
    <property type="nucleotide sequence ID" value="NZ_VITN01000004.1"/>
</dbReference>
<protein>
    <recommendedName>
        <fullName evidence="2">3-hydroxyisobutyryl-CoA hydrolase</fullName>
        <ecNumber evidence="2">3.1.2.4</ecNumber>
    </recommendedName>
</protein>
<dbReference type="Proteomes" id="UP000319859">
    <property type="component" value="Unassembled WGS sequence"/>
</dbReference>
<dbReference type="PANTHER" id="PTHR43176">
    <property type="entry name" value="3-HYDROXYISOBUTYRYL-COA HYDROLASE-RELATED"/>
    <property type="match status" value="1"/>
</dbReference>
<evidence type="ECO:0000256" key="2">
    <source>
        <dbReference type="ARBA" id="ARBA00011915"/>
    </source>
</evidence>
<name>A0A560FKG7_9PROT</name>
<keyword evidence="3 5" id="KW-0378">Hydrolase</keyword>
<dbReference type="InterPro" id="IPR045004">
    <property type="entry name" value="ECH_dom"/>
</dbReference>
<dbReference type="Pfam" id="PF16113">
    <property type="entry name" value="ECH_2"/>
    <property type="match status" value="1"/>
</dbReference>
<dbReference type="GO" id="GO:0006574">
    <property type="term" value="P:L-valine catabolic process"/>
    <property type="evidence" value="ECO:0007669"/>
    <property type="project" value="TreeGrafter"/>
</dbReference>
<dbReference type="Gene3D" id="3.90.226.10">
    <property type="entry name" value="2-enoyl-CoA Hydratase, Chain A, domain 1"/>
    <property type="match status" value="1"/>
</dbReference>
<accession>A0A560FKG7</accession>
<dbReference type="FunFam" id="3.90.226.10:FF:000026">
    <property type="entry name" value="3-hydroxyisobutyryl-CoA hydrolase, mitochondrial"/>
    <property type="match status" value="1"/>
</dbReference>
<dbReference type="PANTHER" id="PTHR43176:SF3">
    <property type="entry name" value="3-HYDROXYISOBUTYRYL-COA HYDROLASE, MITOCHONDRIAL"/>
    <property type="match status" value="1"/>
</dbReference>
<dbReference type="GO" id="GO:0005829">
    <property type="term" value="C:cytosol"/>
    <property type="evidence" value="ECO:0007669"/>
    <property type="project" value="TreeGrafter"/>
</dbReference>
<gene>
    <name evidence="5" type="ORF">FBZ89_104354</name>
</gene>
<dbReference type="OrthoDB" id="9790967at2"/>
<dbReference type="InterPro" id="IPR032259">
    <property type="entry name" value="HIBYL-CoA-H"/>
</dbReference>
<organism evidence="5 6">
    <name type="scientific">Nitrospirillum amazonense</name>
    <dbReference type="NCBI Taxonomy" id="28077"/>
    <lineage>
        <taxon>Bacteria</taxon>
        <taxon>Pseudomonadati</taxon>
        <taxon>Pseudomonadota</taxon>
        <taxon>Alphaproteobacteria</taxon>
        <taxon>Rhodospirillales</taxon>
        <taxon>Azospirillaceae</taxon>
        <taxon>Nitrospirillum</taxon>
    </lineage>
</organism>